<feature type="binding site" evidence="13 15">
    <location>
        <begin position="353"/>
        <end position="356"/>
    </location>
    <ligand>
        <name>ATP</name>
        <dbReference type="ChEBI" id="CHEBI:30616"/>
    </ligand>
</feature>
<feature type="binding site" evidence="13 15">
    <location>
        <position position="295"/>
    </location>
    <ligand>
        <name>ATP</name>
        <dbReference type="ChEBI" id="CHEBI:30616"/>
    </ligand>
</feature>
<organism evidence="17 18">
    <name type="scientific">Halobacteriovorax marinus (strain ATCC BAA-682 / DSM 15412 / SJ)</name>
    <name type="common">Bacteriovorax marinus</name>
    <dbReference type="NCBI Taxonomy" id="862908"/>
    <lineage>
        <taxon>Bacteria</taxon>
        <taxon>Pseudomonadati</taxon>
        <taxon>Bdellovibrionota</taxon>
        <taxon>Bacteriovoracia</taxon>
        <taxon>Bacteriovoracales</taxon>
        <taxon>Halobacteriovoraceae</taxon>
        <taxon>Halobacteriovorax</taxon>
    </lineage>
</organism>
<gene>
    <name evidence="13 17" type="primary">pgk</name>
    <name evidence="17" type="ordered locus">BMS_2884</name>
</gene>
<comment type="subunit">
    <text evidence="4 13">Monomer.</text>
</comment>
<dbReference type="Gene3D" id="3.40.50.1260">
    <property type="entry name" value="Phosphoglycerate kinase, N-terminal domain"/>
    <property type="match status" value="2"/>
</dbReference>
<feature type="binding site" evidence="13 15">
    <location>
        <position position="208"/>
    </location>
    <ligand>
        <name>ATP</name>
        <dbReference type="ChEBI" id="CHEBI:30616"/>
    </ligand>
</feature>
<evidence type="ECO:0000313" key="17">
    <source>
        <dbReference type="EMBL" id="CBW27656.1"/>
    </source>
</evidence>
<dbReference type="PIRSF" id="PIRSF000724">
    <property type="entry name" value="Pgk"/>
    <property type="match status" value="1"/>
</dbReference>
<dbReference type="InterPro" id="IPR036043">
    <property type="entry name" value="Phosphoglycerate_kinase_sf"/>
</dbReference>
<evidence type="ECO:0000256" key="5">
    <source>
        <dbReference type="ARBA" id="ARBA00013061"/>
    </source>
</evidence>
<keyword evidence="7 13" id="KW-0963">Cytoplasm</keyword>
<dbReference type="Proteomes" id="UP000008963">
    <property type="component" value="Chromosome"/>
</dbReference>
<name>E1WYL6_HALMS</name>
<dbReference type="EC" id="2.7.2.3" evidence="5 13"/>
<dbReference type="PRINTS" id="PR00477">
    <property type="entry name" value="PHGLYCKINASE"/>
</dbReference>
<evidence type="ECO:0000256" key="8">
    <source>
        <dbReference type="ARBA" id="ARBA00022679"/>
    </source>
</evidence>
<keyword evidence="10 13" id="KW-0418">Kinase</keyword>
<feature type="binding site" evidence="13">
    <location>
        <position position="123"/>
    </location>
    <ligand>
        <name>substrate</name>
    </ligand>
</feature>
<dbReference type="GO" id="GO:0006094">
    <property type="term" value="P:gluconeogenesis"/>
    <property type="evidence" value="ECO:0007669"/>
    <property type="project" value="TreeGrafter"/>
</dbReference>
<evidence type="ECO:0000256" key="12">
    <source>
        <dbReference type="ARBA" id="ARBA00023152"/>
    </source>
</evidence>
<evidence type="ECO:0000256" key="11">
    <source>
        <dbReference type="ARBA" id="ARBA00022840"/>
    </source>
</evidence>
<dbReference type="EMBL" id="FQ312005">
    <property type="protein sequence ID" value="CBW27656.1"/>
    <property type="molecule type" value="Genomic_DNA"/>
</dbReference>
<feature type="binding site" evidence="14">
    <location>
        <position position="123"/>
    </location>
    <ligand>
        <name>(2R)-3-phosphoglycerate</name>
        <dbReference type="ChEBI" id="CHEBI:58272"/>
    </ligand>
</feature>
<accession>E1WYL6</accession>
<dbReference type="PANTHER" id="PTHR11406">
    <property type="entry name" value="PHOSPHOGLYCERATE KINASE"/>
    <property type="match status" value="1"/>
</dbReference>
<dbReference type="OrthoDB" id="5288897at2"/>
<dbReference type="FunFam" id="3.40.50.1260:FF:000031">
    <property type="entry name" value="Phosphoglycerate kinase 1"/>
    <property type="match status" value="1"/>
</dbReference>
<dbReference type="Pfam" id="PF00162">
    <property type="entry name" value="PGK"/>
    <property type="match status" value="1"/>
</dbReference>
<feature type="binding site" evidence="13 15">
    <location>
        <position position="326"/>
    </location>
    <ligand>
        <name>ATP</name>
        <dbReference type="ChEBI" id="CHEBI:30616"/>
    </ligand>
</feature>
<dbReference type="HAMAP" id="MF_00145">
    <property type="entry name" value="Phosphoglyc_kinase"/>
    <property type="match status" value="1"/>
</dbReference>
<evidence type="ECO:0000256" key="15">
    <source>
        <dbReference type="PIRSR" id="PIRSR000724-2"/>
    </source>
</evidence>
<keyword evidence="9 13" id="KW-0547">Nucleotide-binding</keyword>
<feature type="binding site" evidence="13">
    <location>
        <position position="41"/>
    </location>
    <ligand>
        <name>substrate</name>
    </ligand>
</feature>
<evidence type="ECO:0000256" key="6">
    <source>
        <dbReference type="ARBA" id="ARBA00016471"/>
    </source>
</evidence>
<dbReference type="STRING" id="862908.BMS_2884"/>
<evidence type="ECO:0000256" key="14">
    <source>
        <dbReference type="PIRSR" id="PIRSR000724-1"/>
    </source>
</evidence>
<keyword evidence="18" id="KW-1185">Reference proteome</keyword>
<keyword evidence="12 13" id="KW-0324">Glycolysis</keyword>
<comment type="subcellular location">
    <subcellularLocation>
        <location evidence="13">Cytoplasm</location>
    </subcellularLocation>
</comment>
<dbReference type="GO" id="GO:0043531">
    <property type="term" value="F:ADP binding"/>
    <property type="evidence" value="ECO:0007669"/>
    <property type="project" value="TreeGrafter"/>
</dbReference>
<feature type="binding site" evidence="13 14">
    <location>
        <begin position="23"/>
        <end position="25"/>
    </location>
    <ligand>
        <name>substrate</name>
    </ligand>
</feature>
<feature type="binding site" evidence="13 14">
    <location>
        <begin position="65"/>
        <end position="68"/>
    </location>
    <ligand>
        <name>substrate</name>
    </ligand>
</feature>
<feature type="binding site" evidence="14">
    <location>
        <position position="41"/>
    </location>
    <ligand>
        <name>(2R)-3-phosphoglycerate</name>
        <dbReference type="ChEBI" id="CHEBI:58272"/>
    </ligand>
</feature>
<dbReference type="UniPathway" id="UPA00109">
    <property type="reaction ID" value="UER00185"/>
</dbReference>
<comment type="catalytic activity">
    <reaction evidence="1 13 16">
        <text>(2R)-3-phosphoglycerate + ATP = (2R)-3-phospho-glyceroyl phosphate + ADP</text>
        <dbReference type="Rhea" id="RHEA:14801"/>
        <dbReference type="ChEBI" id="CHEBI:30616"/>
        <dbReference type="ChEBI" id="CHEBI:57604"/>
        <dbReference type="ChEBI" id="CHEBI:58272"/>
        <dbReference type="ChEBI" id="CHEBI:456216"/>
        <dbReference type="EC" id="2.7.2.3"/>
    </reaction>
</comment>
<dbReference type="SUPFAM" id="SSF53748">
    <property type="entry name" value="Phosphoglycerate kinase"/>
    <property type="match status" value="1"/>
</dbReference>
<dbReference type="GO" id="GO:0005829">
    <property type="term" value="C:cytosol"/>
    <property type="evidence" value="ECO:0007669"/>
    <property type="project" value="TreeGrafter"/>
</dbReference>
<feature type="binding site" evidence="14">
    <location>
        <position position="156"/>
    </location>
    <ligand>
        <name>(2R)-3-phosphoglycerate</name>
        <dbReference type="ChEBI" id="CHEBI:58272"/>
    </ligand>
</feature>
<dbReference type="GO" id="GO:0005524">
    <property type="term" value="F:ATP binding"/>
    <property type="evidence" value="ECO:0007669"/>
    <property type="project" value="UniProtKB-KW"/>
</dbReference>
<keyword evidence="11 13" id="KW-0067">ATP-binding</keyword>
<evidence type="ECO:0000256" key="9">
    <source>
        <dbReference type="ARBA" id="ARBA00022741"/>
    </source>
</evidence>
<dbReference type="PATRIC" id="fig|862908.3.peg.2758"/>
<protein>
    <recommendedName>
        <fullName evidence="6 13">Phosphoglycerate kinase</fullName>
        <ecNumber evidence="5 13">2.7.2.3</ecNumber>
    </recommendedName>
</protein>
<evidence type="ECO:0000256" key="1">
    <source>
        <dbReference type="ARBA" id="ARBA00000642"/>
    </source>
</evidence>
<evidence type="ECO:0000256" key="10">
    <source>
        <dbReference type="ARBA" id="ARBA00022777"/>
    </source>
</evidence>
<dbReference type="GO" id="GO:0006096">
    <property type="term" value="P:glycolytic process"/>
    <property type="evidence" value="ECO:0007669"/>
    <property type="project" value="UniProtKB-UniRule"/>
</dbReference>
<sequence length="401" mass="43512">MALHFIDELTEELKDKVVIARFDFNVPLDKSDRTKITDTTRIDMALETIQYLLENGVKKLILMSHLGRPKGKVNEEFTLEPVATYLAEKLREDVVLTESCLDRGIRTLLNLNESKVILLQNLRFHPEEEAGSSEFAKALASYADIYVNDAFGVAHRKHASAYTINAYFKNKAYGGFLLKKEIQALSKIVESPKSPFVAIVGGAKVSDKIKIIERLIINVDHLIIGGAMAYPFLVARGHEVGNSLCSQSDVALAKRILMGSGKNKVVLPVDHVVSSEFGGKPEACDNVEIDGDKMGLDIGPKTIALYTEKLAGAATVLWNGPMGLFENEDYAAGTMAIAKTLSEMESAFTLVGGGDSVSAVRKSGLFDKMSHVSTGGGASLEFIEEGSLPGIQALKFGVDLN</sequence>
<keyword evidence="8 13" id="KW-0808">Transferase</keyword>
<evidence type="ECO:0000256" key="16">
    <source>
        <dbReference type="RuleBase" id="RU000532"/>
    </source>
</evidence>
<comment type="pathway">
    <text evidence="2 13">Carbohydrate degradation; glycolysis; pyruvate from D-glyceraldehyde 3-phosphate: step 2/5.</text>
</comment>
<dbReference type="PANTHER" id="PTHR11406:SF23">
    <property type="entry name" value="PHOSPHOGLYCERATE KINASE 1, CHLOROPLASTIC-RELATED"/>
    <property type="match status" value="1"/>
</dbReference>
<dbReference type="RefSeq" id="WP_014245430.1">
    <property type="nucleotide sequence ID" value="NC_016620.1"/>
</dbReference>
<evidence type="ECO:0000256" key="7">
    <source>
        <dbReference type="ARBA" id="ARBA00022490"/>
    </source>
</evidence>
<evidence type="ECO:0000256" key="4">
    <source>
        <dbReference type="ARBA" id="ARBA00011245"/>
    </source>
</evidence>
<evidence type="ECO:0000256" key="3">
    <source>
        <dbReference type="ARBA" id="ARBA00008982"/>
    </source>
</evidence>
<dbReference type="AlphaFoldDB" id="E1WYL6"/>
<comment type="similarity">
    <text evidence="3 13 16">Belongs to the phosphoglycerate kinase family.</text>
</comment>
<dbReference type="GO" id="GO:0004618">
    <property type="term" value="F:phosphoglycerate kinase activity"/>
    <property type="evidence" value="ECO:0007669"/>
    <property type="project" value="UniProtKB-UniRule"/>
</dbReference>
<dbReference type="eggNOG" id="COG0126">
    <property type="taxonomic scope" value="Bacteria"/>
</dbReference>
<reference evidence="18" key="1">
    <citation type="journal article" date="2013" name="ISME J.">
        <title>A small predatory core genome in the divergent marine Bacteriovorax marinus SJ and the terrestrial Bdellovibrio bacteriovorus.</title>
        <authorList>
            <person name="Crossman L.C."/>
            <person name="Chen H."/>
            <person name="Cerdeno-Tarraga A.M."/>
            <person name="Brooks K."/>
            <person name="Quail M.A."/>
            <person name="Pineiro S.A."/>
            <person name="Hobley L."/>
            <person name="Sockett R.E."/>
            <person name="Bentley S.D."/>
            <person name="Parkhill J."/>
            <person name="Williams H.N."/>
            <person name="Stine O.C."/>
        </authorList>
    </citation>
    <scope>NUCLEOTIDE SEQUENCE [LARGE SCALE GENOMIC DNA]</scope>
    <source>
        <strain evidence="18">ATCC BAA-682 / DSM 15412 / SJ</strain>
    </source>
</reference>
<dbReference type="InterPro" id="IPR001576">
    <property type="entry name" value="Phosphoglycerate_kinase"/>
</dbReference>
<evidence type="ECO:0000256" key="13">
    <source>
        <dbReference type="HAMAP-Rule" id="MF_00145"/>
    </source>
</evidence>
<dbReference type="FunFam" id="3.40.50.1260:FF:000006">
    <property type="entry name" value="Phosphoglycerate kinase"/>
    <property type="match status" value="1"/>
</dbReference>
<evidence type="ECO:0000313" key="18">
    <source>
        <dbReference type="Proteomes" id="UP000008963"/>
    </source>
</evidence>
<proteinExistence type="inferred from homology"/>
<dbReference type="InterPro" id="IPR015824">
    <property type="entry name" value="Phosphoglycerate_kinase_N"/>
</dbReference>
<feature type="binding site" evidence="13">
    <location>
        <position position="156"/>
    </location>
    <ligand>
        <name>substrate</name>
    </ligand>
</feature>
<dbReference type="KEGG" id="bmx:BMS_2884"/>
<evidence type="ECO:0000256" key="2">
    <source>
        <dbReference type="ARBA" id="ARBA00004838"/>
    </source>
</evidence>
<dbReference type="HOGENOM" id="CLU_025427_0_2_7"/>